<sequence>MDDFNSAGIAALEAQILNVRWIVFLDIASLPLRVTNADRPLQFDVLVDDPLLAGFTFGKIDNVLDVSEVFHQPGGGAGMTFILSGLTGIDTAELNAIGDKSRWQGRPAAVWAAVLDPASQAVISVKRIHTGPMGVPKIGFDGSSQTIVLDIESESAIFAEAGNSSYLDQARVDPSDDIASAMLAAASGLTRGRGIGGTAPSEFERQVVPYFEQRFIP</sequence>
<reference evidence="1 2" key="1">
    <citation type="submission" date="2020-08" db="EMBL/GenBank/DDBJ databases">
        <title>Genomic Encyclopedia of Type Strains, Phase IV (KMG-IV): sequencing the most valuable type-strain genomes for metagenomic binning, comparative biology and taxonomic classification.</title>
        <authorList>
            <person name="Goeker M."/>
        </authorList>
    </citation>
    <scope>NUCLEOTIDE SEQUENCE [LARGE SCALE GENOMIC DNA]</scope>
    <source>
        <strain evidence="1 2">DSM 102189</strain>
    </source>
</reference>
<evidence type="ECO:0000313" key="1">
    <source>
        <dbReference type="EMBL" id="MBB6228362.1"/>
    </source>
</evidence>
<dbReference type="Proteomes" id="UP000538147">
    <property type="component" value="Unassembled WGS sequence"/>
</dbReference>
<gene>
    <name evidence="1" type="ORF">FHS79_002547</name>
</gene>
<dbReference type="AlphaFoldDB" id="A0A841LGN7"/>
<dbReference type="EMBL" id="JACIIV010000018">
    <property type="protein sequence ID" value="MBB6228362.1"/>
    <property type="molecule type" value="Genomic_DNA"/>
</dbReference>
<organism evidence="1 2">
    <name type="scientific">Polymorphobacter multimanifer</name>
    <dbReference type="NCBI Taxonomy" id="1070431"/>
    <lineage>
        <taxon>Bacteria</taxon>
        <taxon>Pseudomonadati</taxon>
        <taxon>Pseudomonadota</taxon>
        <taxon>Alphaproteobacteria</taxon>
        <taxon>Sphingomonadales</taxon>
        <taxon>Sphingosinicellaceae</taxon>
        <taxon>Polymorphobacter</taxon>
    </lineage>
</organism>
<name>A0A841LGN7_9SPHN</name>
<protein>
    <submittedName>
        <fullName evidence="1">Uncharacterized protein</fullName>
    </submittedName>
</protein>
<evidence type="ECO:0000313" key="2">
    <source>
        <dbReference type="Proteomes" id="UP000538147"/>
    </source>
</evidence>
<proteinExistence type="predicted"/>
<keyword evidence="2" id="KW-1185">Reference proteome</keyword>
<dbReference type="RefSeq" id="WP_184200559.1">
    <property type="nucleotide sequence ID" value="NZ_JACIIV010000018.1"/>
</dbReference>
<comment type="caution">
    <text evidence="1">The sequence shown here is derived from an EMBL/GenBank/DDBJ whole genome shotgun (WGS) entry which is preliminary data.</text>
</comment>
<accession>A0A841LGN7</accession>